<accession>A0A1G5S271</accession>
<dbReference type="InterPro" id="IPR009061">
    <property type="entry name" value="DNA-bd_dom_put_sf"/>
</dbReference>
<evidence type="ECO:0000256" key="2">
    <source>
        <dbReference type="ARBA" id="ARBA00023015"/>
    </source>
</evidence>
<organism evidence="6 7">
    <name type="scientific">Acidaminobacter hydrogenoformans DSM 2784</name>
    <dbReference type="NCBI Taxonomy" id="1120920"/>
    <lineage>
        <taxon>Bacteria</taxon>
        <taxon>Bacillati</taxon>
        <taxon>Bacillota</taxon>
        <taxon>Clostridia</taxon>
        <taxon>Peptostreptococcales</taxon>
        <taxon>Acidaminobacteraceae</taxon>
        <taxon>Acidaminobacter</taxon>
    </lineage>
</organism>
<evidence type="ECO:0000256" key="1">
    <source>
        <dbReference type="ARBA" id="ARBA00022491"/>
    </source>
</evidence>
<evidence type="ECO:0000313" key="6">
    <source>
        <dbReference type="EMBL" id="SCZ80258.1"/>
    </source>
</evidence>
<dbReference type="GO" id="GO:0003677">
    <property type="term" value="F:DNA binding"/>
    <property type="evidence" value="ECO:0007669"/>
    <property type="project" value="UniProtKB-KW"/>
</dbReference>
<dbReference type="STRING" id="1120920.SAMN03080599_02182"/>
<dbReference type="SUPFAM" id="SSF55136">
    <property type="entry name" value="Probable bacterial effector-binding domain"/>
    <property type="match status" value="1"/>
</dbReference>
<reference evidence="6 7" key="1">
    <citation type="submission" date="2016-10" db="EMBL/GenBank/DDBJ databases">
        <authorList>
            <person name="de Groot N.N."/>
        </authorList>
    </citation>
    <scope>NUCLEOTIDE SEQUENCE [LARGE SCALE GENOMIC DNA]</scope>
    <source>
        <strain evidence="6 7">DSM 2784</strain>
    </source>
</reference>
<keyword evidence="7" id="KW-1185">Reference proteome</keyword>
<dbReference type="GO" id="GO:0003700">
    <property type="term" value="F:DNA-binding transcription factor activity"/>
    <property type="evidence" value="ECO:0007669"/>
    <property type="project" value="InterPro"/>
</dbReference>
<name>A0A1G5S271_9FIRM</name>
<proteinExistence type="predicted"/>
<sequence length="296" mass="34189">MMKFEDNKLSIGQMAKLNNVTERSLRLYHENGLLVPAYIDESSSYRYYSSHQSKRLDMILQMKSVGLSLKQIKDVLDNQDLSIFEALLHEQIDAIETQISELMMNQTILRKKLNSCRHFSNPPSLNNIYIEYQPARRAFYFDIEPYDYEKDVEESITYWKNALIKVKNELHKNNMPITYFSDVGAIISQENLSAGKLLCDTAFIVADDKPEYPKVKQYAIQAGTYVCVYNNWPSGDSSIEAAGIRNLMKYIEDKDYTICGDYIAEVVAETTVFDYESHLSLVKMQIPIHIGHSNRK</sequence>
<keyword evidence="4" id="KW-0804">Transcription</keyword>
<evidence type="ECO:0000256" key="3">
    <source>
        <dbReference type="ARBA" id="ARBA00023125"/>
    </source>
</evidence>
<dbReference type="Gene3D" id="1.10.1660.10">
    <property type="match status" value="1"/>
</dbReference>
<evidence type="ECO:0000259" key="5">
    <source>
        <dbReference type="PROSITE" id="PS50937"/>
    </source>
</evidence>
<evidence type="ECO:0000313" key="7">
    <source>
        <dbReference type="Proteomes" id="UP000199208"/>
    </source>
</evidence>
<evidence type="ECO:0000256" key="4">
    <source>
        <dbReference type="ARBA" id="ARBA00023163"/>
    </source>
</evidence>
<dbReference type="PANTHER" id="PTHR30204:SF69">
    <property type="entry name" value="MERR-FAMILY TRANSCRIPTIONAL REGULATOR"/>
    <property type="match status" value="1"/>
</dbReference>
<gene>
    <name evidence="6" type="ORF">SAMN03080599_02182</name>
</gene>
<dbReference type="Pfam" id="PF13411">
    <property type="entry name" value="MerR_1"/>
    <property type="match status" value="1"/>
</dbReference>
<dbReference type="Gene3D" id="3.20.80.10">
    <property type="entry name" value="Regulatory factor, effector binding domain"/>
    <property type="match status" value="1"/>
</dbReference>
<dbReference type="PROSITE" id="PS50937">
    <property type="entry name" value="HTH_MERR_2"/>
    <property type="match status" value="1"/>
</dbReference>
<dbReference type="Proteomes" id="UP000199208">
    <property type="component" value="Unassembled WGS sequence"/>
</dbReference>
<dbReference type="RefSeq" id="WP_092591407.1">
    <property type="nucleotide sequence ID" value="NZ_FMWL01000011.1"/>
</dbReference>
<dbReference type="SUPFAM" id="SSF46955">
    <property type="entry name" value="Putative DNA-binding domain"/>
    <property type="match status" value="1"/>
</dbReference>
<keyword evidence="1" id="KW-0678">Repressor</keyword>
<feature type="domain" description="HTH merR-type" evidence="5">
    <location>
        <begin position="8"/>
        <end position="78"/>
    </location>
</feature>
<keyword evidence="2" id="KW-0805">Transcription regulation</keyword>
<dbReference type="SMART" id="SM00422">
    <property type="entry name" value="HTH_MERR"/>
    <property type="match status" value="1"/>
</dbReference>
<dbReference type="EMBL" id="FMWL01000011">
    <property type="protein sequence ID" value="SCZ80258.1"/>
    <property type="molecule type" value="Genomic_DNA"/>
</dbReference>
<dbReference type="InterPro" id="IPR000551">
    <property type="entry name" value="MerR-type_HTH_dom"/>
</dbReference>
<dbReference type="AlphaFoldDB" id="A0A1G5S271"/>
<dbReference type="PANTHER" id="PTHR30204">
    <property type="entry name" value="REDOX-CYCLING DRUG-SENSING TRANSCRIPTIONAL ACTIVATOR SOXR"/>
    <property type="match status" value="1"/>
</dbReference>
<protein>
    <submittedName>
        <fullName evidence="6">DNA-binding transcriptional regulator, MerR family</fullName>
    </submittedName>
</protein>
<keyword evidence="3 6" id="KW-0238">DNA-binding</keyword>
<dbReference type="OrthoDB" id="9773308at2"/>
<dbReference type="InterPro" id="IPR011256">
    <property type="entry name" value="Reg_factor_effector_dom_sf"/>
</dbReference>
<dbReference type="InterPro" id="IPR047057">
    <property type="entry name" value="MerR_fam"/>
</dbReference>